<comment type="caution">
    <text evidence="2">The sequence shown here is derived from an EMBL/GenBank/DDBJ whole genome shotgun (WGS) entry which is preliminary data.</text>
</comment>
<evidence type="ECO:0000313" key="2">
    <source>
        <dbReference type="EMBL" id="GFD12876.1"/>
    </source>
</evidence>
<organism evidence="2">
    <name type="scientific">Tanacetum cinerariifolium</name>
    <name type="common">Dalmatian daisy</name>
    <name type="synonym">Chrysanthemum cinerariifolium</name>
    <dbReference type="NCBI Taxonomy" id="118510"/>
    <lineage>
        <taxon>Eukaryota</taxon>
        <taxon>Viridiplantae</taxon>
        <taxon>Streptophyta</taxon>
        <taxon>Embryophyta</taxon>
        <taxon>Tracheophyta</taxon>
        <taxon>Spermatophyta</taxon>
        <taxon>Magnoliopsida</taxon>
        <taxon>eudicotyledons</taxon>
        <taxon>Gunneridae</taxon>
        <taxon>Pentapetalae</taxon>
        <taxon>asterids</taxon>
        <taxon>campanulids</taxon>
        <taxon>Asterales</taxon>
        <taxon>Asteraceae</taxon>
        <taxon>Asteroideae</taxon>
        <taxon>Anthemideae</taxon>
        <taxon>Anthemidinae</taxon>
        <taxon>Tanacetum</taxon>
    </lineage>
</organism>
<dbReference type="EMBL" id="BKCJ011268691">
    <property type="protein sequence ID" value="GFD12876.1"/>
    <property type="molecule type" value="Genomic_DNA"/>
</dbReference>
<reference evidence="2" key="1">
    <citation type="journal article" date="2019" name="Sci. Rep.">
        <title>Draft genome of Tanacetum cinerariifolium, the natural source of mosquito coil.</title>
        <authorList>
            <person name="Yamashiro T."/>
            <person name="Shiraishi A."/>
            <person name="Satake H."/>
            <person name="Nakayama K."/>
        </authorList>
    </citation>
    <scope>NUCLEOTIDE SEQUENCE</scope>
</reference>
<feature type="region of interest" description="Disordered" evidence="1">
    <location>
        <begin position="181"/>
        <end position="205"/>
    </location>
</feature>
<name>A0A699TUX4_TANCI</name>
<evidence type="ECO:0000256" key="1">
    <source>
        <dbReference type="SAM" id="MobiDB-lite"/>
    </source>
</evidence>
<dbReference type="AlphaFoldDB" id="A0A699TUX4"/>
<protein>
    <submittedName>
        <fullName evidence="2">Uncharacterized protein</fullName>
    </submittedName>
</protein>
<feature type="compositionally biased region" description="Basic and acidic residues" evidence="1">
    <location>
        <begin position="183"/>
        <end position="199"/>
    </location>
</feature>
<proteinExistence type="predicted"/>
<gene>
    <name evidence="2" type="ORF">Tci_884845</name>
</gene>
<sequence length="205" mass="22841">MVNLAGVPHTPQFERAAGLKRIELQVDRALGNGAHRTGFNQRRFNVQGHDGIASKQGSDRWMNRHRVTVQYRKRGACPTQSTTPSISVRACSINPWMLLHQLFALGFELGNLGVDVLDFLLDVVVQIFQQFLGFFDVGSGRRRAAQWLVGGLFHRQASGQANHCHHHQVIRRHVEIVGGFHQPRGEGRGQTGDQHRDVEGAGQCA</sequence>
<accession>A0A699TUX4</accession>
<feature type="non-terminal residue" evidence="2">
    <location>
        <position position="205"/>
    </location>
</feature>